<dbReference type="InterPro" id="IPR051678">
    <property type="entry name" value="AGP_Transferase"/>
</dbReference>
<feature type="domain" description="Aminoglycoside phosphotransferase" evidence="1">
    <location>
        <begin position="91"/>
        <end position="339"/>
    </location>
</feature>
<protein>
    <submittedName>
        <fullName evidence="2">Altered inheritance of mitochondria protein 9, mitochondrial</fullName>
    </submittedName>
</protein>
<sequence>MVEIQVTKPPSKLPAPLPPLEDEAASRAFLVAWDPILDYASATLASQMNIPTLASEVREQLRSFDLEQLKVQAFHIKGVSVTGVHLLAVGGGNFVFLVALTDKTDFIARLRIPTAGLSAESVSAELLSEVATMQFVAKHTTIPVPAILGWNDTSQPVGTPYIFMERALGVPLAQVSPLFTTESWRRLTAEVADFEQQLVDHPLEAIGVLTDADGTVGPPLHHYMLLPPNSPRFTSSRDYLMARLRGAQERIPDPVEWQKTRALYSEDSGGNDANFLTRDEFYNYLERLHAHATTMKSIPELFRLAHNDWHSLNVLVRSAEDPTIVAVIDWQGSHVRPFWDHLYQCFMSPLFQRDNYDVAIPEEELSKLWISLRNNMPFPESWFWVDALRLINSDPFELTKTAVEKVLAKYESENQ</sequence>
<dbReference type="Gene3D" id="3.90.1200.10">
    <property type="match status" value="1"/>
</dbReference>
<accession>A0A8H6W9B9</accession>
<dbReference type="SUPFAM" id="SSF56112">
    <property type="entry name" value="Protein kinase-like (PK-like)"/>
    <property type="match status" value="1"/>
</dbReference>
<evidence type="ECO:0000313" key="3">
    <source>
        <dbReference type="Proteomes" id="UP000636479"/>
    </source>
</evidence>
<dbReference type="InterPro" id="IPR011009">
    <property type="entry name" value="Kinase-like_dom_sf"/>
</dbReference>
<evidence type="ECO:0000259" key="1">
    <source>
        <dbReference type="Pfam" id="PF01636"/>
    </source>
</evidence>
<keyword evidence="3" id="KW-1185">Reference proteome</keyword>
<dbReference type="OrthoDB" id="2906425at2759"/>
<dbReference type="InterPro" id="IPR002575">
    <property type="entry name" value="Aminoglycoside_PTrfase"/>
</dbReference>
<proteinExistence type="predicted"/>
<dbReference type="Gene3D" id="3.30.200.20">
    <property type="entry name" value="Phosphorylase Kinase, domain 1"/>
    <property type="match status" value="1"/>
</dbReference>
<dbReference type="AlphaFoldDB" id="A0A8H6W9B9"/>
<dbReference type="EMBL" id="JACAZF010000005">
    <property type="protein sequence ID" value="KAF7303969.1"/>
    <property type="molecule type" value="Genomic_DNA"/>
</dbReference>
<dbReference type="Pfam" id="PF01636">
    <property type="entry name" value="APH"/>
    <property type="match status" value="1"/>
</dbReference>
<evidence type="ECO:0000313" key="2">
    <source>
        <dbReference type="EMBL" id="KAF7303969.1"/>
    </source>
</evidence>
<comment type="caution">
    <text evidence="2">The sequence shown here is derived from an EMBL/GenBank/DDBJ whole genome shotgun (WGS) entry which is preliminary data.</text>
</comment>
<dbReference type="PANTHER" id="PTHR21310:SF15">
    <property type="entry name" value="AMINOGLYCOSIDE PHOSPHOTRANSFERASE DOMAIN-CONTAINING PROTEIN"/>
    <property type="match status" value="1"/>
</dbReference>
<reference evidence="2" key="1">
    <citation type="submission" date="2020-05" db="EMBL/GenBank/DDBJ databases">
        <title>Mycena genomes resolve the evolution of fungal bioluminescence.</title>
        <authorList>
            <person name="Tsai I.J."/>
        </authorList>
    </citation>
    <scope>NUCLEOTIDE SEQUENCE</scope>
    <source>
        <strain evidence="2">171206Taipei</strain>
    </source>
</reference>
<dbReference type="GeneID" id="59345536"/>
<dbReference type="RefSeq" id="XP_037220941.1">
    <property type="nucleotide sequence ID" value="XM_037363020.1"/>
</dbReference>
<dbReference type="PANTHER" id="PTHR21310">
    <property type="entry name" value="AMINOGLYCOSIDE PHOSPHOTRANSFERASE-RELATED-RELATED"/>
    <property type="match status" value="1"/>
</dbReference>
<dbReference type="Proteomes" id="UP000636479">
    <property type="component" value="Unassembled WGS sequence"/>
</dbReference>
<name>A0A8H6W9B9_9AGAR</name>
<organism evidence="2 3">
    <name type="scientific">Mycena indigotica</name>
    <dbReference type="NCBI Taxonomy" id="2126181"/>
    <lineage>
        <taxon>Eukaryota</taxon>
        <taxon>Fungi</taxon>
        <taxon>Dikarya</taxon>
        <taxon>Basidiomycota</taxon>
        <taxon>Agaricomycotina</taxon>
        <taxon>Agaricomycetes</taxon>
        <taxon>Agaricomycetidae</taxon>
        <taxon>Agaricales</taxon>
        <taxon>Marasmiineae</taxon>
        <taxon>Mycenaceae</taxon>
        <taxon>Mycena</taxon>
    </lineage>
</organism>
<gene>
    <name evidence="2" type="ORF">MIND_00627800</name>
</gene>